<organism evidence="1">
    <name type="scientific">Siphoviridae sp. ctZZK17</name>
    <dbReference type="NCBI Taxonomy" id="2826384"/>
    <lineage>
        <taxon>Viruses</taxon>
        <taxon>Duplodnaviria</taxon>
        <taxon>Heunggongvirae</taxon>
        <taxon>Uroviricota</taxon>
        <taxon>Caudoviricetes</taxon>
    </lineage>
</organism>
<protein>
    <submittedName>
        <fullName evidence="1">Uncharacterized protein</fullName>
    </submittedName>
</protein>
<name>A0A8S5MNZ0_9CAUD</name>
<reference evidence="1" key="1">
    <citation type="journal article" date="2021" name="Proc. Natl. Acad. Sci. U.S.A.">
        <title>A Catalog of Tens of Thousands of Viruses from Human Metagenomes Reveals Hidden Associations with Chronic Diseases.</title>
        <authorList>
            <person name="Tisza M.J."/>
            <person name="Buck C.B."/>
        </authorList>
    </citation>
    <scope>NUCLEOTIDE SEQUENCE</scope>
    <source>
        <strain evidence="1">CtZZK17</strain>
    </source>
</reference>
<dbReference type="EMBL" id="BK014947">
    <property type="protein sequence ID" value="DAD83932.1"/>
    <property type="molecule type" value="Genomic_DNA"/>
</dbReference>
<evidence type="ECO:0000313" key="1">
    <source>
        <dbReference type="EMBL" id="DAD83932.1"/>
    </source>
</evidence>
<sequence length="79" mass="8636">MTRPGGHEGRKEYEMYGTIIIKTASAQAQFKTWAHDSIYAFLTDHGYSHDTAADVAGWADLASVGEEYELDGAAIIIVD</sequence>
<proteinExistence type="predicted"/>
<accession>A0A8S5MNZ0</accession>